<keyword evidence="2" id="KW-1185">Reference proteome</keyword>
<evidence type="ECO:0000313" key="2">
    <source>
        <dbReference type="Proteomes" id="UP000299102"/>
    </source>
</evidence>
<reference evidence="1 2" key="1">
    <citation type="journal article" date="2019" name="Commun. Biol.">
        <title>The bagworm genome reveals a unique fibroin gene that provides high tensile strength.</title>
        <authorList>
            <person name="Kono N."/>
            <person name="Nakamura H."/>
            <person name="Ohtoshi R."/>
            <person name="Tomita M."/>
            <person name="Numata K."/>
            <person name="Arakawa K."/>
        </authorList>
    </citation>
    <scope>NUCLEOTIDE SEQUENCE [LARGE SCALE GENOMIC DNA]</scope>
</reference>
<gene>
    <name evidence="1" type="ORF">EVAR_57594_1</name>
</gene>
<name>A0A4C1XXF3_EUMVA</name>
<dbReference type="AlphaFoldDB" id="A0A4C1XXF3"/>
<organism evidence="1 2">
    <name type="scientific">Eumeta variegata</name>
    <name type="common">Bagworm moth</name>
    <name type="synonym">Eumeta japonica</name>
    <dbReference type="NCBI Taxonomy" id="151549"/>
    <lineage>
        <taxon>Eukaryota</taxon>
        <taxon>Metazoa</taxon>
        <taxon>Ecdysozoa</taxon>
        <taxon>Arthropoda</taxon>
        <taxon>Hexapoda</taxon>
        <taxon>Insecta</taxon>
        <taxon>Pterygota</taxon>
        <taxon>Neoptera</taxon>
        <taxon>Endopterygota</taxon>
        <taxon>Lepidoptera</taxon>
        <taxon>Glossata</taxon>
        <taxon>Ditrysia</taxon>
        <taxon>Tineoidea</taxon>
        <taxon>Psychidae</taxon>
        <taxon>Oiketicinae</taxon>
        <taxon>Eumeta</taxon>
    </lineage>
</organism>
<dbReference type="EMBL" id="BGZK01001006">
    <property type="protein sequence ID" value="GBP68268.1"/>
    <property type="molecule type" value="Genomic_DNA"/>
</dbReference>
<comment type="caution">
    <text evidence="1">The sequence shown here is derived from an EMBL/GenBank/DDBJ whole genome shotgun (WGS) entry which is preliminary data.</text>
</comment>
<dbReference type="Proteomes" id="UP000299102">
    <property type="component" value="Unassembled WGS sequence"/>
</dbReference>
<protein>
    <submittedName>
        <fullName evidence="1">Uncharacterized protein</fullName>
    </submittedName>
</protein>
<sequence length="72" mass="8207">MSTPRHSFSFQVEFCSGLKSLTPSRYRLRYSLVVAFCPGSATVPDVDVDPNLGPQSNYEPDPGYWFRFQFPI</sequence>
<evidence type="ECO:0000313" key="1">
    <source>
        <dbReference type="EMBL" id="GBP68268.1"/>
    </source>
</evidence>
<proteinExistence type="predicted"/>
<accession>A0A4C1XXF3</accession>